<comment type="caution">
    <text evidence="4">The sequence shown here is derived from an EMBL/GenBank/DDBJ whole genome shotgun (WGS) entry which is preliminary data.</text>
</comment>
<dbReference type="GO" id="GO:0016787">
    <property type="term" value="F:hydrolase activity"/>
    <property type="evidence" value="ECO:0007669"/>
    <property type="project" value="UniProtKB-KW"/>
</dbReference>
<dbReference type="AlphaFoldDB" id="A0A4R6VWU9"/>
<keyword evidence="5" id="KW-1185">Reference proteome</keyword>
<dbReference type="PROSITE" id="PS00893">
    <property type="entry name" value="NUDIX_BOX"/>
    <property type="match status" value="1"/>
</dbReference>
<accession>A0A4R6VWU9</accession>
<dbReference type="InterPro" id="IPR020084">
    <property type="entry name" value="NUDIX_hydrolase_CS"/>
</dbReference>
<dbReference type="PANTHER" id="PTHR43046:SF14">
    <property type="entry name" value="MUTT_NUDIX FAMILY PROTEIN"/>
    <property type="match status" value="1"/>
</dbReference>
<gene>
    <name evidence="4" type="ORF">ATL17_1368</name>
</gene>
<dbReference type="CDD" id="cd04688">
    <property type="entry name" value="NUDIX_Hydrolase"/>
    <property type="match status" value="1"/>
</dbReference>
<feature type="domain" description="Nudix hydrolase" evidence="3">
    <location>
        <begin position="11"/>
        <end position="149"/>
    </location>
</feature>
<reference evidence="4 5" key="1">
    <citation type="submission" date="2019-03" db="EMBL/GenBank/DDBJ databases">
        <title>Genomic Encyclopedia of Type Strains, Phase III (KMG-III): the genomes of soil and plant-associated and newly described type strains.</title>
        <authorList>
            <person name="Whitman W."/>
        </authorList>
    </citation>
    <scope>NUCLEOTIDE SEQUENCE [LARGE SCALE GENOMIC DNA]</scope>
    <source>
        <strain evidence="4 5">CGMCC 1.7002</strain>
    </source>
</reference>
<dbReference type="Proteomes" id="UP000295391">
    <property type="component" value="Unassembled WGS sequence"/>
</dbReference>
<dbReference type="Gene3D" id="3.90.79.10">
    <property type="entry name" value="Nucleoside Triphosphate Pyrophosphohydrolase"/>
    <property type="match status" value="1"/>
</dbReference>
<dbReference type="PANTHER" id="PTHR43046">
    <property type="entry name" value="GDP-MANNOSE MANNOSYL HYDROLASE"/>
    <property type="match status" value="1"/>
</dbReference>
<evidence type="ECO:0000259" key="3">
    <source>
        <dbReference type="PROSITE" id="PS51462"/>
    </source>
</evidence>
<comment type="cofactor">
    <cofactor evidence="1">
        <name>Mg(2+)</name>
        <dbReference type="ChEBI" id="CHEBI:18420"/>
    </cofactor>
</comment>
<dbReference type="Pfam" id="PF00293">
    <property type="entry name" value="NUDIX"/>
    <property type="match status" value="1"/>
</dbReference>
<dbReference type="PROSITE" id="PS51462">
    <property type="entry name" value="NUDIX"/>
    <property type="match status" value="1"/>
</dbReference>
<dbReference type="InterPro" id="IPR000086">
    <property type="entry name" value="NUDIX_hydrolase_dom"/>
</dbReference>
<evidence type="ECO:0000256" key="1">
    <source>
        <dbReference type="ARBA" id="ARBA00001946"/>
    </source>
</evidence>
<evidence type="ECO:0000256" key="2">
    <source>
        <dbReference type="ARBA" id="ARBA00022801"/>
    </source>
</evidence>
<proteinExistence type="predicted"/>
<keyword evidence="2" id="KW-0378">Hydrolase</keyword>
<protein>
    <submittedName>
        <fullName evidence="4">NUDIX domain-containing protein</fullName>
    </submittedName>
</protein>
<evidence type="ECO:0000313" key="5">
    <source>
        <dbReference type="Proteomes" id="UP000295391"/>
    </source>
</evidence>
<organism evidence="4 5">
    <name type="scientific">Maritalea mobilis</name>
    <dbReference type="NCBI Taxonomy" id="483324"/>
    <lineage>
        <taxon>Bacteria</taxon>
        <taxon>Pseudomonadati</taxon>
        <taxon>Pseudomonadota</taxon>
        <taxon>Alphaproteobacteria</taxon>
        <taxon>Hyphomicrobiales</taxon>
        <taxon>Devosiaceae</taxon>
        <taxon>Maritalea</taxon>
    </lineage>
</organism>
<dbReference type="RefSeq" id="WP_133571980.1">
    <property type="nucleotide sequence ID" value="NZ_SNYR01000001.1"/>
</dbReference>
<dbReference type="InterPro" id="IPR015797">
    <property type="entry name" value="NUDIX_hydrolase-like_dom_sf"/>
</dbReference>
<dbReference type="OrthoDB" id="9804442at2"/>
<dbReference type="EMBL" id="SNYR01000001">
    <property type="protein sequence ID" value="TDQ67356.1"/>
    <property type="molecule type" value="Genomic_DNA"/>
</dbReference>
<evidence type="ECO:0000313" key="4">
    <source>
        <dbReference type="EMBL" id="TDQ67356.1"/>
    </source>
</evidence>
<sequence>MTVDLSFRAFDQHFNVRSAAIIQKEGHILCTTADDLGFWFLPGGRLKRGESSAAALKRELREELNADVDVVAPHIIAESFFSLDHLHYHELAFYFAVSCPPNLPFIVGKDCHHLIEGERHYRYRWIELSPEMLSEIDLQPRALHAHFIDLPPKPLHIMFNG</sequence>
<name>A0A4R6VWU9_9HYPH</name>
<dbReference type="SUPFAM" id="SSF55811">
    <property type="entry name" value="Nudix"/>
    <property type="match status" value="1"/>
</dbReference>